<organism evidence="1 2">
    <name type="scientific">Smallanthus sonchifolius</name>
    <dbReference type="NCBI Taxonomy" id="185202"/>
    <lineage>
        <taxon>Eukaryota</taxon>
        <taxon>Viridiplantae</taxon>
        <taxon>Streptophyta</taxon>
        <taxon>Embryophyta</taxon>
        <taxon>Tracheophyta</taxon>
        <taxon>Spermatophyta</taxon>
        <taxon>Magnoliopsida</taxon>
        <taxon>eudicotyledons</taxon>
        <taxon>Gunneridae</taxon>
        <taxon>Pentapetalae</taxon>
        <taxon>asterids</taxon>
        <taxon>campanulids</taxon>
        <taxon>Asterales</taxon>
        <taxon>Asteraceae</taxon>
        <taxon>Asteroideae</taxon>
        <taxon>Heliantheae alliance</taxon>
        <taxon>Millerieae</taxon>
        <taxon>Smallanthus</taxon>
    </lineage>
</organism>
<reference evidence="1 2" key="2">
    <citation type="journal article" date="2022" name="Mol. Ecol. Resour.">
        <title>The genomes of chicory, endive, great burdock and yacon provide insights into Asteraceae paleo-polyploidization history and plant inulin production.</title>
        <authorList>
            <person name="Fan W."/>
            <person name="Wang S."/>
            <person name="Wang H."/>
            <person name="Wang A."/>
            <person name="Jiang F."/>
            <person name="Liu H."/>
            <person name="Zhao H."/>
            <person name="Xu D."/>
            <person name="Zhang Y."/>
        </authorList>
    </citation>
    <scope>NUCLEOTIDE SEQUENCE [LARGE SCALE GENOMIC DNA]</scope>
    <source>
        <strain evidence="2">cv. Yunnan</strain>
        <tissue evidence="1">Leaves</tissue>
    </source>
</reference>
<dbReference type="Proteomes" id="UP001056120">
    <property type="component" value="Linkage Group LG04"/>
</dbReference>
<protein>
    <submittedName>
        <fullName evidence="1">Uncharacterized protein</fullName>
    </submittedName>
</protein>
<evidence type="ECO:0000313" key="1">
    <source>
        <dbReference type="EMBL" id="KAI3819318.1"/>
    </source>
</evidence>
<gene>
    <name evidence="1" type="ORF">L1987_13145</name>
</gene>
<name>A0ACB9JI36_9ASTR</name>
<dbReference type="EMBL" id="CM042021">
    <property type="protein sequence ID" value="KAI3819318.1"/>
    <property type="molecule type" value="Genomic_DNA"/>
</dbReference>
<proteinExistence type="predicted"/>
<evidence type="ECO:0000313" key="2">
    <source>
        <dbReference type="Proteomes" id="UP001056120"/>
    </source>
</evidence>
<reference evidence="2" key="1">
    <citation type="journal article" date="2022" name="Mol. Ecol. Resour.">
        <title>The genomes of chicory, endive, great burdock and yacon provide insights into Asteraceae palaeo-polyploidization history and plant inulin production.</title>
        <authorList>
            <person name="Fan W."/>
            <person name="Wang S."/>
            <person name="Wang H."/>
            <person name="Wang A."/>
            <person name="Jiang F."/>
            <person name="Liu H."/>
            <person name="Zhao H."/>
            <person name="Xu D."/>
            <person name="Zhang Y."/>
        </authorList>
    </citation>
    <scope>NUCLEOTIDE SEQUENCE [LARGE SCALE GENOMIC DNA]</scope>
    <source>
        <strain evidence="2">cv. Yunnan</strain>
    </source>
</reference>
<comment type="caution">
    <text evidence="1">The sequence shown here is derived from an EMBL/GenBank/DDBJ whole genome shotgun (WGS) entry which is preliminary data.</text>
</comment>
<keyword evidence="2" id="KW-1185">Reference proteome</keyword>
<sequence length="90" mass="9746">MTATCPEACKSYQIPHVQEKSTLHDREAYSSLYSLYTNLRATKGPDMAESSRTGEKRSRARYSSRSTPSATPFGGNGSPPSPPSPPLSHS</sequence>
<accession>A0ACB9JI36</accession>